<feature type="chain" id="PRO_5020687557" evidence="1">
    <location>
        <begin position="27"/>
        <end position="324"/>
    </location>
</feature>
<organism evidence="2 3">
    <name type="scientific">Nocardioides glacieisoli</name>
    <dbReference type="NCBI Taxonomy" id="1168730"/>
    <lineage>
        <taxon>Bacteria</taxon>
        <taxon>Bacillati</taxon>
        <taxon>Actinomycetota</taxon>
        <taxon>Actinomycetes</taxon>
        <taxon>Propionibacteriales</taxon>
        <taxon>Nocardioidaceae</taxon>
        <taxon>Nocardioides</taxon>
    </lineage>
</organism>
<gene>
    <name evidence="2" type="ORF">EUA06_03415</name>
</gene>
<name>A0A4V1RLQ7_9ACTN</name>
<keyword evidence="1" id="KW-0732">Signal</keyword>
<accession>A0A4V1RLQ7</accession>
<dbReference type="InterPro" id="IPR011042">
    <property type="entry name" value="6-blade_b-propeller_TolB-like"/>
</dbReference>
<dbReference type="EMBL" id="SDWS01000001">
    <property type="protein sequence ID" value="RYB96622.1"/>
    <property type="molecule type" value="Genomic_DNA"/>
</dbReference>
<dbReference type="OrthoDB" id="504981at2"/>
<evidence type="ECO:0000256" key="1">
    <source>
        <dbReference type="SAM" id="SignalP"/>
    </source>
</evidence>
<dbReference type="AlphaFoldDB" id="A0A4V1RLQ7"/>
<dbReference type="RefSeq" id="WP_129473570.1">
    <property type="nucleotide sequence ID" value="NZ_SDWS01000001.1"/>
</dbReference>
<dbReference type="Proteomes" id="UP000291838">
    <property type="component" value="Unassembled WGS sequence"/>
</dbReference>
<keyword evidence="3" id="KW-1185">Reference proteome</keyword>
<feature type="signal peptide" evidence="1">
    <location>
        <begin position="1"/>
        <end position="26"/>
    </location>
</feature>
<dbReference type="Gene3D" id="2.120.10.30">
    <property type="entry name" value="TolB, C-terminal domain"/>
    <property type="match status" value="1"/>
</dbReference>
<dbReference type="SUPFAM" id="SSF63829">
    <property type="entry name" value="Calcium-dependent phosphotriesterase"/>
    <property type="match status" value="1"/>
</dbReference>
<proteinExistence type="predicted"/>
<evidence type="ECO:0000313" key="2">
    <source>
        <dbReference type="EMBL" id="RYB96622.1"/>
    </source>
</evidence>
<reference evidence="2 3" key="1">
    <citation type="submission" date="2019-01" db="EMBL/GenBank/DDBJ databases">
        <title>Novel species of Nocardioides.</title>
        <authorList>
            <person name="Liu Q."/>
            <person name="Xin Y.-H."/>
        </authorList>
    </citation>
    <scope>NUCLEOTIDE SEQUENCE [LARGE SCALE GENOMIC DNA]</scope>
    <source>
        <strain evidence="2 3">HLT3-15</strain>
    </source>
</reference>
<comment type="caution">
    <text evidence="2">The sequence shown here is derived from an EMBL/GenBank/DDBJ whole genome shotgun (WGS) entry which is preliminary data.</text>
</comment>
<sequence>MSRLLTASAVAVLSLALVSGAQPAGAVSAPPDGTFPARIELPDGFQPEGIAIGPGPTAWFGSRADGDIYELSLRTGEGRVISQGPGTPSLGLKSDRDDRLYVAGGTSGTARVVDSETGAVLRDIPLAEAPTATPTFVNDVVLTKDAAWFTDSNRPQLYRVARGADGEPAATATTLPLTGEWVQSSGLSANGISTTPTGRALLVVNSTSGLLYRVDPATGVATEVDLGGASLTSGDGMLRHGRTLYVVRNRLNEIAVLRLSRSGLTGRLVRTIDSGDLASTTSFDVPTTVARFGSRLYLPNARFTTPATPSTDYWVTKVPARAGE</sequence>
<evidence type="ECO:0000313" key="3">
    <source>
        <dbReference type="Proteomes" id="UP000291838"/>
    </source>
</evidence>
<protein>
    <submittedName>
        <fullName evidence="2">Superoxide dismutase</fullName>
    </submittedName>
</protein>